<accession>A0ABD2AH81</accession>
<gene>
    <name evidence="1" type="ORF">V1477_021129</name>
</gene>
<organism evidence="1 2">
    <name type="scientific">Vespula maculifrons</name>
    <name type="common">Eastern yellow jacket</name>
    <name type="synonym">Wasp</name>
    <dbReference type="NCBI Taxonomy" id="7453"/>
    <lineage>
        <taxon>Eukaryota</taxon>
        <taxon>Metazoa</taxon>
        <taxon>Ecdysozoa</taxon>
        <taxon>Arthropoda</taxon>
        <taxon>Hexapoda</taxon>
        <taxon>Insecta</taxon>
        <taxon>Pterygota</taxon>
        <taxon>Neoptera</taxon>
        <taxon>Endopterygota</taxon>
        <taxon>Hymenoptera</taxon>
        <taxon>Apocrita</taxon>
        <taxon>Aculeata</taxon>
        <taxon>Vespoidea</taxon>
        <taxon>Vespidae</taxon>
        <taxon>Vespinae</taxon>
        <taxon>Vespula</taxon>
    </lineage>
</organism>
<dbReference type="Proteomes" id="UP001607303">
    <property type="component" value="Unassembled WGS sequence"/>
</dbReference>
<dbReference type="AlphaFoldDB" id="A0ABD2AH81"/>
<comment type="caution">
    <text evidence="1">The sequence shown here is derived from an EMBL/GenBank/DDBJ whole genome shotgun (WGS) entry which is preliminary data.</text>
</comment>
<protein>
    <submittedName>
        <fullName evidence="1">Uncharacterized protein</fullName>
    </submittedName>
</protein>
<evidence type="ECO:0000313" key="1">
    <source>
        <dbReference type="EMBL" id="KAL2719982.1"/>
    </source>
</evidence>
<reference evidence="1 2" key="1">
    <citation type="journal article" date="2024" name="Ann. Entomol. Soc. Am.">
        <title>Genomic analyses of the southern and eastern yellowjacket wasps (Hymenoptera: Vespidae) reveal evolutionary signatures of social life.</title>
        <authorList>
            <person name="Catto M.A."/>
            <person name="Caine P.B."/>
            <person name="Orr S.E."/>
            <person name="Hunt B.G."/>
            <person name="Goodisman M.A.D."/>
        </authorList>
    </citation>
    <scope>NUCLEOTIDE SEQUENCE [LARGE SCALE GENOMIC DNA]</scope>
    <source>
        <strain evidence="1">232</strain>
        <tissue evidence="1">Head and thorax</tissue>
    </source>
</reference>
<evidence type="ECO:0000313" key="2">
    <source>
        <dbReference type="Proteomes" id="UP001607303"/>
    </source>
</evidence>
<dbReference type="EMBL" id="JAYRBN010000117">
    <property type="protein sequence ID" value="KAL2719982.1"/>
    <property type="molecule type" value="Genomic_DNA"/>
</dbReference>
<name>A0ABD2AH81_VESMC</name>
<sequence length="81" mass="9556">MLITYYAIFVIATRKRQKSIVCLFSTTFFVDVWQMRLKTATARRLNALKSSDFDVLQRDVAIKAEQEEGKTFMLDDEVWKE</sequence>
<proteinExistence type="predicted"/>
<keyword evidence="2" id="KW-1185">Reference proteome</keyword>